<dbReference type="Pfam" id="PF10798">
    <property type="entry name" value="YmgB"/>
    <property type="match status" value="1"/>
</dbReference>
<dbReference type="InterPro" id="IPR024753">
    <property type="entry name" value="AriR"/>
</dbReference>
<dbReference type="Gene3D" id="1.20.5.5260">
    <property type="match status" value="1"/>
</dbReference>
<name>A0A9J6PS56_9GAMM</name>
<gene>
    <name evidence="1" type="ORF">N5923_22645</name>
</gene>
<dbReference type="GO" id="GO:0071468">
    <property type="term" value="P:cellular response to acidic pH"/>
    <property type="evidence" value="ECO:0007669"/>
    <property type="project" value="InterPro"/>
</dbReference>
<proteinExistence type="predicted"/>
<keyword evidence="2" id="KW-1185">Reference proteome</keyword>
<evidence type="ECO:0000313" key="2">
    <source>
        <dbReference type="Proteomes" id="UP001064262"/>
    </source>
</evidence>
<dbReference type="Proteomes" id="UP001064262">
    <property type="component" value="Unassembled WGS sequence"/>
</dbReference>
<dbReference type="AlphaFoldDB" id="A0A9J6PS56"/>
<protein>
    <submittedName>
        <fullName evidence="1">Biofilm development regulator YmgB/AriR family protein</fullName>
    </submittedName>
</protein>
<dbReference type="RefSeq" id="WP_267144543.1">
    <property type="nucleotide sequence ID" value="NZ_JAODIL010000081.1"/>
</dbReference>
<dbReference type="EMBL" id="JAODIM010000043">
    <property type="protein sequence ID" value="MCU5780298.1"/>
    <property type="molecule type" value="Genomic_DNA"/>
</dbReference>
<evidence type="ECO:0000313" key="1">
    <source>
        <dbReference type="EMBL" id="MCU5780298.1"/>
    </source>
</evidence>
<organism evidence="1 2">
    <name type="scientific">Winslowiella arboricola</name>
    <dbReference type="NCBI Taxonomy" id="2978220"/>
    <lineage>
        <taxon>Bacteria</taxon>
        <taxon>Pseudomonadati</taxon>
        <taxon>Pseudomonadota</taxon>
        <taxon>Gammaproteobacteria</taxon>
        <taxon>Enterobacterales</taxon>
        <taxon>Erwiniaceae</taxon>
        <taxon>Winslowiella</taxon>
    </lineage>
</organism>
<comment type="caution">
    <text evidence="1">The sequence shown here is derived from an EMBL/GenBank/DDBJ whole genome shotgun (WGS) entry which is preliminary data.</text>
</comment>
<reference evidence="1" key="1">
    <citation type="submission" date="2022-09" db="EMBL/GenBank/DDBJ databases">
        <title>Winslowiella arboricola sp. nov., isolated from bleeding cankers on broadleaf hosts.</title>
        <authorList>
            <person name="Brady C."/>
            <person name="Kaur S."/>
            <person name="Crampton B."/>
            <person name="Maddock D."/>
            <person name="Arnold D."/>
            <person name="Denman S."/>
        </authorList>
    </citation>
    <scope>NUCLEOTIDE SEQUENCE</scope>
    <source>
        <strain evidence="1">BAC 15a-03b</strain>
    </source>
</reference>
<accession>A0A9J6PS56</accession>
<sequence length="84" mass="9261">MQELSTESQLSQYLSEAGEIYASEAEVIGAVIKEIVASGNHVTHKGIILKLIEKLETTADVVTQDIYRLALELIVSRTPDDPDY</sequence>